<dbReference type="Gene3D" id="3.30.750.24">
    <property type="entry name" value="STAS domain"/>
    <property type="match status" value="1"/>
</dbReference>
<dbReference type="GO" id="GO:0016020">
    <property type="term" value="C:membrane"/>
    <property type="evidence" value="ECO:0007669"/>
    <property type="project" value="UniProtKB-SubCell"/>
</dbReference>
<reference evidence="7 8" key="1">
    <citation type="journal article" date="2014" name="Antonie Van Leeuwenhoek">
        <title>Hyphomonas beringensis sp. nov. and Hyphomonas chukchiensis sp. nov., isolated from surface seawater of the Bering Sea and Chukchi Sea.</title>
        <authorList>
            <person name="Li C."/>
            <person name="Lai Q."/>
            <person name="Li G."/>
            <person name="Dong C."/>
            <person name="Wang J."/>
            <person name="Liao Y."/>
            <person name="Shao Z."/>
        </authorList>
    </citation>
    <scope>NUCLEOTIDE SEQUENCE [LARGE SCALE GENOMIC DNA]</scope>
    <source>
        <strain evidence="7 8">BH-BN04-4</strain>
    </source>
</reference>
<dbReference type="CDD" id="cd07042">
    <property type="entry name" value="STAS_SulP_like_sulfate_transporter"/>
    <property type="match status" value="1"/>
</dbReference>
<name>A0A062UM86_9PROT</name>
<feature type="transmembrane region" description="Helical" evidence="5">
    <location>
        <begin position="318"/>
        <end position="338"/>
    </location>
</feature>
<feature type="domain" description="STAS" evidence="6">
    <location>
        <begin position="429"/>
        <end position="541"/>
    </location>
</feature>
<evidence type="ECO:0000256" key="4">
    <source>
        <dbReference type="ARBA" id="ARBA00023136"/>
    </source>
</evidence>
<evidence type="ECO:0000256" key="5">
    <source>
        <dbReference type="SAM" id="Phobius"/>
    </source>
</evidence>
<gene>
    <name evidence="7" type="ORF">HY30_01455</name>
</gene>
<dbReference type="GO" id="GO:0055085">
    <property type="term" value="P:transmembrane transport"/>
    <property type="evidence" value="ECO:0007669"/>
    <property type="project" value="InterPro"/>
</dbReference>
<dbReference type="InterPro" id="IPR011547">
    <property type="entry name" value="SLC26A/SulP_dom"/>
</dbReference>
<proteinExistence type="predicted"/>
<evidence type="ECO:0000313" key="7">
    <source>
        <dbReference type="EMBL" id="KCZ61034.1"/>
    </source>
</evidence>
<comment type="caution">
    <text evidence="7">The sequence shown here is derived from an EMBL/GenBank/DDBJ whole genome shotgun (WGS) entry which is preliminary data.</text>
</comment>
<feature type="transmembrane region" description="Helical" evidence="5">
    <location>
        <begin position="203"/>
        <end position="222"/>
    </location>
</feature>
<keyword evidence="3 5" id="KW-1133">Transmembrane helix</keyword>
<dbReference type="InterPro" id="IPR001902">
    <property type="entry name" value="SLC26A/SulP_fam"/>
</dbReference>
<feature type="transmembrane region" description="Helical" evidence="5">
    <location>
        <begin position="174"/>
        <end position="191"/>
    </location>
</feature>
<dbReference type="SUPFAM" id="SSF52091">
    <property type="entry name" value="SpoIIaa-like"/>
    <property type="match status" value="1"/>
</dbReference>
<keyword evidence="2 5" id="KW-0812">Transmembrane</keyword>
<feature type="transmembrane region" description="Helical" evidence="5">
    <location>
        <begin position="125"/>
        <end position="147"/>
    </location>
</feature>
<feature type="transmembrane region" description="Helical" evidence="5">
    <location>
        <begin position="50"/>
        <end position="68"/>
    </location>
</feature>
<dbReference type="PROSITE" id="PS50801">
    <property type="entry name" value="STAS"/>
    <property type="match status" value="1"/>
</dbReference>
<sequence>MTTPQTGAQPKGAPYFDLSNLKGDLFGGLTAGIVALPLALAFGEASGAGPIAGLWGAIFVGFFAALFGGTGSQVSGPTGPMVVVFAGLYAALGGNPALVFGAVILAGLMQILLGFMRFGQYVKLVPYPVISGFMSGIGVIIIALQLARLFGHEPDGGGTIPAFTAVPGAVMDPNFIAVGIAILTLGIVFSWPKKFAAYVPGPLAALVIGTLVSIAIPGAPLLGDIPTGFPSFVLPAVNVDSALIVIEAAFILAVLGSIDSLLTSLVADNMTRTRHKSNKELIGQGIGNALGGFFGAIPGAGATMRTVINIRSGGRTRISGMTHALVLLAIVISLGPLAAKIPHAVLAGILVKVGVDTIDFSYLKRAHKGPRWDLGLMVLVLGLTVFVDLITAVAVGVVLAALAFIKNLADDQIKAVQEDEPRLSTEEETQILSRSGGRVMMFDFGGPLSFGAAADLGHHVRSKASDKVEIIILDFSRVPFIDVSAVRAVETIVEDAADSGKQVYVTGMNESVGRVLEQFATGLPGSKEKQFSTRLDALKAALTRLEPSRA</sequence>
<dbReference type="AlphaFoldDB" id="A0A062UM86"/>
<keyword evidence="8" id="KW-1185">Reference proteome</keyword>
<evidence type="ECO:0000256" key="1">
    <source>
        <dbReference type="ARBA" id="ARBA00004141"/>
    </source>
</evidence>
<feature type="transmembrane region" description="Helical" evidence="5">
    <location>
        <begin position="25"/>
        <end position="43"/>
    </location>
</feature>
<dbReference type="PATRIC" id="fig|1280947.3.peg.286"/>
<evidence type="ECO:0000256" key="2">
    <source>
        <dbReference type="ARBA" id="ARBA00022692"/>
    </source>
</evidence>
<dbReference type="EMBL" id="AWFG01000001">
    <property type="protein sequence ID" value="KCZ61034.1"/>
    <property type="molecule type" value="Genomic_DNA"/>
</dbReference>
<keyword evidence="4 5" id="KW-0472">Membrane</keyword>
<dbReference type="eggNOG" id="COG0659">
    <property type="taxonomic scope" value="Bacteria"/>
</dbReference>
<feature type="transmembrane region" description="Helical" evidence="5">
    <location>
        <begin position="88"/>
        <end position="113"/>
    </location>
</feature>
<accession>A0A062UM86</accession>
<evidence type="ECO:0000256" key="3">
    <source>
        <dbReference type="ARBA" id="ARBA00022989"/>
    </source>
</evidence>
<evidence type="ECO:0000259" key="6">
    <source>
        <dbReference type="PROSITE" id="PS50801"/>
    </source>
</evidence>
<protein>
    <recommendedName>
        <fullName evidence="6">STAS domain-containing protein</fullName>
    </recommendedName>
</protein>
<dbReference type="Pfam" id="PF00916">
    <property type="entry name" value="Sulfate_transp"/>
    <property type="match status" value="1"/>
</dbReference>
<dbReference type="OrthoDB" id="9771198at2"/>
<dbReference type="PANTHER" id="PTHR11814">
    <property type="entry name" value="SULFATE TRANSPORTER"/>
    <property type="match status" value="1"/>
</dbReference>
<dbReference type="STRING" id="1280947.HY30_01455"/>
<feature type="transmembrane region" description="Helical" evidence="5">
    <location>
        <begin position="344"/>
        <end position="362"/>
    </location>
</feature>
<feature type="transmembrane region" description="Helical" evidence="5">
    <location>
        <begin position="242"/>
        <end position="267"/>
    </location>
</feature>
<comment type="subcellular location">
    <subcellularLocation>
        <location evidence="1">Membrane</location>
        <topology evidence="1">Multi-pass membrane protein</topology>
    </subcellularLocation>
</comment>
<dbReference type="InterPro" id="IPR002645">
    <property type="entry name" value="STAS_dom"/>
</dbReference>
<evidence type="ECO:0000313" key="8">
    <source>
        <dbReference type="Proteomes" id="UP000027190"/>
    </source>
</evidence>
<dbReference type="Proteomes" id="UP000027190">
    <property type="component" value="Unassembled WGS sequence"/>
</dbReference>
<organism evidence="7 8">
    <name type="scientific">Hyphomonas chukchiensis</name>
    <dbReference type="NCBI Taxonomy" id="1280947"/>
    <lineage>
        <taxon>Bacteria</taxon>
        <taxon>Pseudomonadati</taxon>
        <taxon>Pseudomonadota</taxon>
        <taxon>Alphaproteobacteria</taxon>
        <taxon>Hyphomonadales</taxon>
        <taxon>Hyphomonadaceae</taxon>
        <taxon>Hyphomonas</taxon>
    </lineage>
</organism>
<dbReference type="InterPro" id="IPR036513">
    <property type="entry name" value="STAS_dom_sf"/>
</dbReference>
<dbReference type="Pfam" id="PF01740">
    <property type="entry name" value="STAS"/>
    <property type="match status" value="1"/>
</dbReference>
<feature type="transmembrane region" description="Helical" evidence="5">
    <location>
        <begin position="374"/>
        <end position="405"/>
    </location>
</feature>
<dbReference type="RefSeq" id="WP_051614616.1">
    <property type="nucleotide sequence ID" value="NZ_AWFG01000001.1"/>
</dbReference>